<evidence type="ECO:0000313" key="2">
    <source>
        <dbReference type="Proteomes" id="UP000219285"/>
    </source>
</evidence>
<dbReference type="AlphaFoldDB" id="A0A6M4MBM2"/>
<dbReference type="KEGG" id="apel:CA267_001470"/>
<dbReference type="Proteomes" id="UP000219285">
    <property type="component" value="Chromosome"/>
</dbReference>
<accession>A0A6M4MBM2</accession>
<dbReference type="RefSeq" id="WP_097349266.1">
    <property type="nucleotide sequence ID" value="NZ_CP052766.1"/>
</dbReference>
<keyword evidence="2" id="KW-1185">Reference proteome</keyword>
<sequence length="520" mass="59207">MPLHHNLLPTSRTILQPHELKLLIRSLTNTSSGAIGGIDKKLIRAVLLIVLITARDLQSVLSIKQASTQKEVGFHFDGSDILLNVAPEPTTLSPVHNELLLPVSSVISITLPKHLVTHVSPYFSDTFIEPIQQKKPLEWQDAIQRYLKVLNRKFSIQISLTRIEHHLINWVSAHESYDPVLLDILAEKTRYQSRSAKHYAYYTETEINDELHELWNALFTEAAHQQAENSDSLTPTISSELKMERGVGSAFTPKADALSAWISEKASILLSNKPFAVSSTLEGLVNYHNAYTLYTIIMLKSGTGYRAVYNPLPSLDLALLRYQSICISDKDSKTLFNHTRVVACPDILKSQILHYQAHFEAFANLIAVNFSYFAQQYFTHSSHLQHLKLTSKTERLEQFLAIKNSSGTDGMFLFFTESDEHASHIKKVVQNSSPTFLNTYFPFPLNFGRHYMRRYLQKNNIHQELIKFQLGHWMTGETALEKFSELNHVEAIQALLPTLNSMMDELGWRDIPSLLTRKRA</sequence>
<reference evidence="2" key="1">
    <citation type="submission" date="2014-12" db="EMBL/GenBank/DDBJ databases">
        <title>Complete genome sequence of a multi-drug resistant Klebsiella pneumoniae.</title>
        <authorList>
            <person name="Hua X."/>
            <person name="Chen Q."/>
            <person name="Li X."/>
            <person name="Feng Y."/>
            <person name="Ruan Z."/>
            <person name="Yu Y."/>
        </authorList>
    </citation>
    <scope>NUCLEOTIDE SEQUENCE [LARGE SCALE GENOMIC DNA]</scope>
    <source>
        <strain evidence="2">5.12</strain>
    </source>
</reference>
<name>A0A6M4MBM2_9ALTE</name>
<gene>
    <name evidence="1" type="ORF">CA267_001470</name>
</gene>
<proteinExistence type="predicted"/>
<reference evidence="1 2" key="2">
    <citation type="submission" date="2020-04" db="EMBL/GenBank/DDBJ databases">
        <title>Complete genome sequence of Alteromonas pelagimontana 5.12T.</title>
        <authorList>
            <person name="Sinha R.K."/>
            <person name="Krishnan K.P."/>
            <person name="Kurian J.P."/>
        </authorList>
    </citation>
    <scope>NUCLEOTIDE SEQUENCE [LARGE SCALE GENOMIC DNA]</scope>
    <source>
        <strain evidence="1 2">5.12</strain>
    </source>
</reference>
<organism evidence="1 2">
    <name type="scientific">Alteromonas pelagimontana</name>
    <dbReference type="NCBI Taxonomy" id="1858656"/>
    <lineage>
        <taxon>Bacteria</taxon>
        <taxon>Pseudomonadati</taxon>
        <taxon>Pseudomonadota</taxon>
        <taxon>Gammaproteobacteria</taxon>
        <taxon>Alteromonadales</taxon>
        <taxon>Alteromonadaceae</taxon>
        <taxon>Alteromonas/Salinimonas group</taxon>
        <taxon>Alteromonas</taxon>
    </lineage>
</organism>
<evidence type="ECO:0000313" key="1">
    <source>
        <dbReference type="EMBL" id="QJR79556.1"/>
    </source>
</evidence>
<protein>
    <submittedName>
        <fullName evidence="1">Uncharacterized protein</fullName>
    </submittedName>
</protein>
<dbReference type="EMBL" id="CP052766">
    <property type="protein sequence ID" value="QJR79556.1"/>
    <property type="molecule type" value="Genomic_DNA"/>
</dbReference>